<name>A0A1X7V958_AMPQE</name>
<evidence type="ECO:0008006" key="4">
    <source>
        <dbReference type="Google" id="ProtNLM"/>
    </source>
</evidence>
<dbReference type="EnsemblMetazoa" id="Aqu2.1.36309_001">
    <property type="protein sequence ID" value="Aqu2.1.36309_001"/>
    <property type="gene ID" value="Aqu2.1.36309"/>
</dbReference>
<keyword evidence="1" id="KW-0472">Membrane</keyword>
<reference evidence="3" key="1">
    <citation type="submission" date="2017-05" db="UniProtKB">
        <authorList>
            <consortium name="EnsemblMetazoa"/>
        </authorList>
    </citation>
    <scope>IDENTIFICATION</scope>
</reference>
<protein>
    <recommendedName>
        <fullName evidence="4">Ion transport domain-containing protein</fullName>
    </recommendedName>
</protein>
<dbReference type="AlphaFoldDB" id="A0A1X7V958"/>
<dbReference type="InParanoid" id="A0A1X7V958"/>
<keyword evidence="1" id="KW-1133">Transmembrane helix</keyword>
<feature type="chain" id="PRO_5012191830" description="Ion transport domain-containing protein" evidence="2">
    <location>
        <begin position="22"/>
        <end position="154"/>
    </location>
</feature>
<organism evidence="3">
    <name type="scientific">Amphimedon queenslandica</name>
    <name type="common">Sponge</name>
    <dbReference type="NCBI Taxonomy" id="400682"/>
    <lineage>
        <taxon>Eukaryota</taxon>
        <taxon>Metazoa</taxon>
        <taxon>Porifera</taxon>
        <taxon>Demospongiae</taxon>
        <taxon>Heteroscleromorpha</taxon>
        <taxon>Haplosclerida</taxon>
        <taxon>Niphatidae</taxon>
        <taxon>Amphimedon</taxon>
    </lineage>
</organism>
<feature type="transmembrane region" description="Helical" evidence="1">
    <location>
        <begin position="94"/>
        <end position="112"/>
    </location>
</feature>
<evidence type="ECO:0000256" key="1">
    <source>
        <dbReference type="SAM" id="Phobius"/>
    </source>
</evidence>
<feature type="signal peptide" evidence="2">
    <location>
        <begin position="1"/>
        <end position="21"/>
    </location>
</feature>
<evidence type="ECO:0000313" key="3">
    <source>
        <dbReference type="EnsemblMetazoa" id="Aqu2.1.36309_001"/>
    </source>
</evidence>
<keyword evidence="1" id="KW-0812">Transmembrane</keyword>
<accession>A0A1X7V958</accession>
<sequence>FILCLPDLALFSLILLDYVLRSICRSVPSQSHCKCLPVTPDILRLLFQAWSRQPITFDAVLVWAACCVGFFGFLCSGEFTYPSQGAFTDSMLSSVMSFLFLTLLQLISHLSFVEVKLKFLGLEFEFISVQWMALFVQLSHCYLFWPLEVLSPAP</sequence>
<proteinExistence type="predicted"/>
<keyword evidence="2" id="KW-0732">Signal</keyword>
<feature type="transmembrane region" description="Helical" evidence="1">
    <location>
        <begin position="55"/>
        <end position="74"/>
    </location>
</feature>
<evidence type="ECO:0000256" key="2">
    <source>
        <dbReference type="SAM" id="SignalP"/>
    </source>
</evidence>